<organism evidence="5 6">
    <name type="scientific">Aureibaculum marinum</name>
    <dbReference type="NCBI Taxonomy" id="2487930"/>
    <lineage>
        <taxon>Bacteria</taxon>
        <taxon>Pseudomonadati</taxon>
        <taxon>Bacteroidota</taxon>
        <taxon>Flavobacteriia</taxon>
        <taxon>Flavobacteriales</taxon>
        <taxon>Flavobacteriaceae</taxon>
        <taxon>Aureibaculum</taxon>
    </lineage>
</organism>
<dbReference type="Gene3D" id="1.10.287.1120">
    <property type="entry name" value="Bipartite methylase S protein"/>
    <property type="match status" value="1"/>
</dbReference>
<keyword evidence="5" id="KW-0255">Endonuclease</keyword>
<dbReference type="RefSeq" id="WP_123898296.1">
    <property type="nucleotide sequence ID" value="NZ_RPFJ01000013.1"/>
</dbReference>
<evidence type="ECO:0000259" key="4">
    <source>
        <dbReference type="Pfam" id="PF01420"/>
    </source>
</evidence>
<dbReference type="Gene3D" id="3.90.220.20">
    <property type="entry name" value="DNA methylase specificity domains"/>
    <property type="match status" value="2"/>
</dbReference>
<keyword evidence="5" id="KW-0540">Nuclease</keyword>
<feature type="domain" description="Type I restriction modification DNA specificity" evidence="4">
    <location>
        <begin position="197"/>
        <end position="348"/>
    </location>
</feature>
<evidence type="ECO:0000256" key="3">
    <source>
        <dbReference type="ARBA" id="ARBA00023125"/>
    </source>
</evidence>
<dbReference type="CDD" id="cd17288">
    <property type="entry name" value="RMtype1_S_LlaAI06ORF1089P_TRD1-CR1_like"/>
    <property type="match status" value="1"/>
</dbReference>
<dbReference type="EMBL" id="RPFJ01000013">
    <property type="protein sequence ID" value="RPD96166.1"/>
    <property type="molecule type" value="Genomic_DNA"/>
</dbReference>
<reference evidence="5 6" key="1">
    <citation type="submission" date="2018-11" db="EMBL/GenBank/DDBJ databases">
        <title>Aureibaculum marinum gen. nov., sp. nov., a member of the family Flavobacteriaceae isolated from the Bohai Sea.</title>
        <authorList>
            <person name="Ji X."/>
        </authorList>
    </citation>
    <scope>NUCLEOTIDE SEQUENCE [LARGE SCALE GENOMIC DNA]</scope>
    <source>
        <strain evidence="5 6">BH-SD17</strain>
    </source>
</reference>
<keyword evidence="2" id="KW-0680">Restriction system</keyword>
<dbReference type="Proteomes" id="UP000270856">
    <property type="component" value="Unassembled WGS sequence"/>
</dbReference>
<dbReference type="PANTHER" id="PTHR30408">
    <property type="entry name" value="TYPE-1 RESTRICTION ENZYME ECOKI SPECIFICITY PROTEIN"/>
    <property type="match status" value="1"/>
</dbReference>
<evidence type="ECO:0000256" key="2">
    <source>
        <dbReference type="ARBA" id="ARBA00022747"/>
    </source>
</evidence>
<comment type="similarity">
    <text evidence="1">Belongs to the type-I restriction system S methylase family.</text>
</comment>
<dbReference type="GO" id="GO:0003677">
    <property type="term" value="F:DNA binding"/>
    <property type="evidence" value="ECO:0007669"/>
    <property type="project" value="UniProtKB-KW"/>
</dbReference>
<dbReference type="Pfam" id="PF01420">
    <property type="entry name" value="Methylase_S"/>
    <property type="match status" value="2"/>
</dbReference>
<protein>
    <submittedName>
        <fullName evidence="5">Restriction endonuclease subunit S</fullName>
    </submittedName>
</protein>
<evidence type="ECO:0000256" key="1">
    <source>
        <dbReference type="ARBA" id="ARBA00010923"/>
    </source>
</evidence>
<dbReference type="OrthoDB" id="667970at2"/>
<gene>
    <name evidence="5" type="ORF">EGM88_10780</name>
</gene>
<name>A0A3N4NSW3_9FLAO</name>
<keyword evidence="3" id="KW-0238">DNA-binding</keyword>
<keyword evidence="5" id="KW-0378">Hydrolase</keyword>
<accession>A0A3N4NSW3</accession>
<sequence length="363" mass="42126">MNTKQNNLIPQLRFPEFQGEWKIKKIENILSIGSGKDYKHLKDGEIPVYGTGGYMTSVNEFLYDGESVCIGRKGTIDNPIFLNEKFWTVDTLFYTHSFKQVLPRFVYSLFQNINWYKHNEASGVPSLSKKTIEKININLPTLPEQKKIASFLTDVDDKITKLTKKKDLLEQYKKGIMQKIFSLELRFKDDNGNEFPKWEKTVLGKISNITTGSSNRQDSGLNGEFTFFDRSEDIRTSSRYLFEGEAVIVAGEGSDFVPKYYVGKFDLHQRTYAIMEFKESISKFIYFYIHFHRRYFLSQAVGSTVKSLRLPMFQKMPIKLPVKEEQTKIANFLSDIDIKIEALNTQIENSKAFKKGLLQQMFV</sequence>
<dbReference type="AlphaFoldDB" id="A0A3N4NSW3"/>
<comment type="caution">
    <text evidence="5">The sequence shown here is derived from an EMBL/GenBank/DDBJ whole genome shotgun (WGS) entry which is preliminary data.</text>
</comment>
<keyword evidence="6" id="KW-1185">Reference proteome</keyword>
<dbReference type="InterPro" id="IPR052021">
    <property type="entry name" value="Type-I_RS_S_subunit"/>
</dbReference>
<proteinExistence type="inferred from homology"/>
<dbReference type="InterPro" id="IPR044946">
    <property type="entry name" value="Restrct_endonuc_typeI_TRD_sf"/>
</dbReference>
<dbReference type="SUPFAM" id="SSF116734">
    <property type="entry name" value="DNA methylase specificity domain"/>
    <property type="match status" value="2"/>
</dbReference>
<dbReference type="GO" id="GO:0009307">
    <property type="term" value="P:DNA restriction-modification system"/>
    <property type="evidence" value="ECO:0007669"/>
    <property type="project" value="UniProtKB-KW"/>
</dbReference>
<dbReference type="InterPro" id="IPR000055">
    <property type="entry name" value="Restrct_endonuc_typeI_TRD"/>
</dbReference>
<evidence type="ECO:0000313" key="6">
    <source>
        <dbReference type="Proteomes" id="UP000270856"/>
    </source>
</evidence>
<feature type="domain" description="Type I restriction modification DNA specificity" evidence="4">
    <location>
        <begin position="20"/>
        <end position="169"/>
    </location>
</feature>
<evidence type="ECO:0000313" key="5">
    <source>
        <dbReference type="EMBL" id="RPD96166.1"/>
    </source>
</evidence>
<dbReference type="PANTHER" id="PTHR30408:SF12">
    <property type="entry name" value="TYPE I RESTRICTION ENZYME MJAVIII SPECIFICITY SUBUNIT"/>
    <property type="match status" value="1"/>
</dbReference>
<dbReference type="GO" id="GO:0004519">
    <property type="term" value="F:endonuclease activity"/>
    <property type="evidence" value="ECO:0007669"/>
    <property type="project" value="UniProtKB-KW"/>
</dbReference>